<proteinExistence type="predicted"/>
<gene>
    <name evidence="1" type="ORF">STRCR_0053</name>
</gene>
<keyword evidence="2" id="KW-1185">Reference proteome</keyword>
<dbReference type="Gene3D" id="3.40.50.1820">
    <property type="entry name" value="alpha/beta hydrolase"/>
    <property type="match status" value="1"/>
</dbReference>
<dbReference type="SUPFAM" id="SSF53474">
    <property type="entry name" value="alpha/beta-Hydrolases"/>
    <property type="match status" value="1"/>
</dbReference>
<sequence>MSEKQINSAQDTAYASRLTYDVETYAVKNNIDLSTKEGQTKIRRYLRENEDSHSPSNLEYVDSFYDKSTGTSGTAFKDTNTGEIIVAYTGTNLKGDMAFDVKTDVADILVGTGGHYEAAYQFYDKMAKKYGSDNITLTGHSLGGNVAQRVALKKNAQSTVVYNAAPLYIPLVTQALKSNPALTLLVTLSTTDNINDIKHDQKTFTGKVIRIRTEGDPLNAAANRAGAVYLGEGRVIA</sequence>
<protein>
    <recommendedName>
        <fullName evidence="3">Fungal lipase-like domain-containing protein</fullName>
    </recommendedName>
</protein>
<evidence type="ECO:0000313" key="1">
    <source>
        <dbReference type="EMBL" id="EHI74432.1"/>
    </source>
</evidence>
<dbReference type="InterPro" id="IPR029058">
    <property type="entry name" value="AB_hydrolase_fold"/>
</dbReference>
<name>G5JMT8_STRCG</name>
<evidence type="ECO:0000313" key="2">
    <source>
        <dbReference type="Proteomes" id="UP000004322"/>
    </source>
</evidence>
<comment type="caution">
    <text evidence="1">The sequence shown here is derived from an EMBL/GenBank/DDBJ whole genome shotgun (WGS) entry which is preliminary data.</text>
</comment>
<accession>G5JMT8</accession>
<evidence type="ECO:0008006" key="3">
    <source>
        <dbReference type="Google" id="ProtNLM"/>
    </source>
</evidence>
<dbReference type="Pfam" id="PF26363">
    <property type="entry name" value="Phospholipase-like"/>
    <property type="match status" value="1"/>
</dbReference>
<dbReference type="EMBL" id="AEUV02000002">
    <property type="protein sequence ID" value="EHI74432.1"/>
    <property type="molecule type" value="Genomic_DNA"/>
</dbReference>
<dbReference type="RefSeq" id="WP_004227619.1">
    <property type="nucleotide sequence ID" value="NZ_AEUV02000002.1"/>
</dbReference>
<dbReference type="STRING" id="873449.STRCR_0053"/>
<reference evidence="1" key="1">
    <citation type="submission" date="2011-07" db="EMBL/GenBank/DDBJ databases">
        <authorList>
            <person name="Stanhope M.J."/>
            <person name="Durkin A.S."/>
            <person name="Hostetler J."/>
            <person name="Kim M."/>
            <person name="Radune D."/>
            <person name="Singh I."/>
            <person name="Town C.D."/>
        </authorList>
    </citation>
    <scope>NUCLEOTIDE SEQUENCE [LARGE SCALE GENOMIC DNA]</scope>
    <source>
        <strain evidence="1">HS-6</strain>
    </source>
</reference>
<organism evidence="1 2">
    <name type="scientific">Streptococcus criceti HS-6</name>
    <dbReference type="NCBI Taxonomy" id="873449"/>
    <lineage>
        <taxon>Bacteria</taxon>
        <taxon>Bacillati</taxon>
        <taxon>Bacillota</taxon>
        <taxon>Bacilli</taxon>
        <taxon>Lactobacillales</taxon>
        <taxon>Streptococcaceae</taxon>
        <taxon>Streptococcus</taxon>
    </lineage>
</organism>
<dbReference type="AlphaFoldDB" id="G5JMT8"/>
<dbReference type="eggNOG" id="COG5153">
    <property type="taxonomic scope" value="Bacteria"/>
</dbReference>
<dbReference type="Proteomes" id="UP000004322">
    <property type="component" value="Unassembled WGS sequence"/>
</dbReference>